<comment type="caution">
    <text evidence="2">The sequence shown here is derived from an EMBL/GenBank/DDBJ whole genome shotgun (WGS) entry which is preliminary data.</text>
</comment>
<dbReference type="CDD" id="cd09872">
    <property type="entry name" value="PIN_Sll0205-like"/>
    <property type="match status" value="1"/>
</dbReference>
<dbReference type="PANTHER" id="PTHR36173:SF2">
    <property type="entry name" value="RIBONUCLEASE VAPC16"/>
    <property type="match status" value="1"/>
</dbReference>
<gene>
    <name evidence="2" type="ORF">LCGC14_0439770</name>
</gene>
<accession>A0A0F9T3U3</accession>
<feature type="domain" description="PIN" evidence="1">
    <location>
        <begin position="6"/>
        <end position="121"/>
    </location>
</feature>
<protein>
    <recommendedName>
        <fullName evidence="1">PIN domain-containing protein</fullName>
    </recommendedName>
</protein>
<dbReference type="InterPro" id="IPR041705">
    <property type="entry name" value="PIN_Sll0205"/>
</dbReference>
<dbReference type="PANTHER" id="PTHR36173">
    <property type="entry name" value="RIBONUCLEASE VAPC16-RELATED"/>
    <property type="match status" value="1"/>
</dbReference>
<evidence type="ECO:0000313" key="2">
    <source>
        <dbReference type="EMBL" id="KKN69557.1"/>
    </source>
</evidence>
<reference evidence="2" key="1">
    <citation type="journal article" date="2015" name="Nature">
        <title>Complex archaea that bridge the gap between prokaryotes and eukaryotes.</title>
        <authorList>
            <person name="Spang A."/>
            <person name="Saw J.H."/>
            <person name="Jorgensen S.L."/>
            <person name="Zaremba-Niedzwiedzka K."/>
            <person name="Martijn J."/>
            <person name="Lind A.E."/>
            <person name="van Eijk R."/>
            <person name="Schleper C."/>
            <person name="Guy L."/>
            <person name="Ettema T.J."/>
        </authorList>
    </citation>
    <scope>NUCLEOTIDE SEQUENCE</scope>
</reference>
<dbReference type="SUPFAM" id="SSF88723">
    <property type="entry name" value="PIN domain-like"/>
    <property type="match status" value="1"/>
</dbReference>
<dbReference type="Gene3D" id="3.40.50.1010">
    <property type="entry name" value="5'-nuclease"/>
    <property type="match status" value="1"/>
</dbReference>
<dbReference type="EMBL" id="LAZR01000423">
    <property type="protein sequence ID" value="KKN69557.1"/>
    <property type="molecule type" value="Genomic_DNA"/>
</dbReference>
<dbReference type="AlphaFoldDB" id="A0A0F9T3U3"/>
<name>A0A0F9T3U3_9ZZZZ</name>
<dbReference type="InterPro" id="IPR002716">
    <property type="entry name" value="PIN_dom"/>
</dbReference>
<organism evidence="2">
    <name type="scientific">marine sediment metagenome</name>
    <dbReference type="NCBI Taxonomy" id="412755"/>
    <lineage>
        <taxon>unclassified sequences</taxon>
        <taxon>metagenomes</taxon>
        <taxon>ecological metagenomes</taxon>
    </lineage>
</organism>
<proteinExistence type="predicted"/>
<dbReference type="InterPro" id="IPR052919">
    <property type="entry name" value="TA_system_RNase"/>
</dbReference>
<evidence type="ECO:0000259" key="1">
    <source>
        <dbReference type="Pfam" id="PF01850"/>
    </source>
</evidence>
<sequence>MTVDAYLLDSHVLLWALYESAKLPERYRTVLAGSAQTFISAATVWEVEIKKKNGALPVPDKIWEQCAQTGHQFLPIETAHARAAAMLPLHHRDPFDRMLIAQARLERLTILTVDRDFAKYDVSLA</sequence>
<dbReference type="InterPro" id="IPR029060">
    <property type="entry name" value="PIN-like_dom_sf"/>
</dbReference>
<dbReference type="Pfam" id="PF01850">
    <property type="entry name" value="PIN"/>
    <property type="match status" value="1"/>
</dbReference>